<dbReference type="FunFam" id="1.10.12.10:FF:000001">
    <property type="entry name" value="Probable enoyl-CoA hydratase, mitochondrial"/>
    <property type="match status" value="1"/>
</dbReference>
<evidence type="ECO:0000313" key="4">
    <source>
        <dbReference type="EMBL" id="MUG69794.1"/>
    </source>
</evidence>
<reference evidence="4 5" key="1">
    <citation type="submission" date="2019-11" db="EMBL/GenBank/DDBJ databases">
        <title>Draft genome sequences of five Paenibacillus species of dairy origin.</title>
        <authorList>
            <person name="Olajide A.M."/>
            <person name="Chen S."/>
            <person name="Lapointe G."/>
        </authorList>
    </citation>
    <scope>NUCLEOTIDE SEQUENCE [LARGE SCALE GENOMIC DNA]</scope>
    <source>
        <strain evidence="4 5">2CS3</strain>
    </source>
</reference>
<dbReference type="InterPro" id="IPR029045">
    <property type="entry name" value="ClpP/crotonase-like_dom_sf"/>
</dbReference>
<comment type="similarity">
    <text evidence="1 3">Belongs to the enoyl-CoA hydratase/isomerase family.</text>
</comment>
<accession>A0A7X2Z7I6</accession>
<dbReference type="GO" id="GO:0006635">
    <property type="term" value="P:fatty acid beta-oxidation"/>
    <property type="evidence" value="ECO:0007669"/>
    <property type="project" value="TreeGrafter"/>
</dbReference>
<dbReference type="RefSeq" id="WP_127605989.1">
    <property type="nucleotide sequence ID" value="NZ_JARTHJ010000054.1"/>
</dbReference>
<dbReference type="PROSITE" id="PS00166">
    <property type="entry name" value="ENOYL_COA_HYDRATASE"/>
    <property type="match status" value="1"/>
</dbReference>
<dbReference type="CDD" id="cd06558">
    <property type="entry name" value="crotonase-like"/>
    <property type="match status" value="1"/>
</dbReference>
<dbReference type="Proteomes" id="UP000450917">
    <property type="component" value="Unassembled WGS sequence"/>
</dbReference>
<dbReference type="InterPro" id="IPR014748">
    <property type="entry name" value="Enoyl-CoA_hydra_C"/>
</dbReference>
<dbReference type="PANTHER" id="PTHR11941">
    <property type="entry name" value="ENOYL-COA HYDRATASE-RELATED"/>
    <property type="match status" value="1"/>
</dbReference>
<evidence type="ECO:0000313" key="5">
    <source>
        <dbReference type="Proteomes" id="UP000450917"/>
    </source>
</evidence>
<comment type="caution">
    <text evidence="4">The sequence shown here is derived from an EMBL/GenBank/DDBJ whole genome shotgun (WGS) entry which is preliminary data.</text>
</comment>
<evidence type="ECO:0000256" key="3">
    <source>
        <dbReference type="RuleBase" id="RU003707"/>
    </source>
</evidence>
<dbReference type="AlphaFoldDB" id="A0A7X2Z7I6"/>
<dbReference type="Pfam" id="PF00378">
    <property type="entry name" value="ECH_1"/>
    <property type="match status" value="1"/>
</dbReference>
<dbReference type="EMBL" id="WNZX01000002">
    <property type="protein sequence ID" value="MUG69794.1"/>
    <property type="molecule type" value="Genomic_DNA"/>
</dbReference>
<protein>
    <submittedName>
        <fullName evidence="4">Crotonase</fullName>
    </submittedName>
</protein>
<organism evidence="4 5">
    <name type="scientific">Paenibacillus validus</name>
    <dbReference type="NCBI Taxonomy" id="44253"/>
    <lineage>
        <taxon>Bacteria</taxon>
        <taxon>Bacillati</taxon>
        <taxon>Bacillota</taxon>
        <taxon>Bacilli</taxon>
        <taxon>Bacillales</taxon>
        <taxon>Paenibacillaceae</taxon>
        <taxon>Paenibacillus</taxon>
    </lineage>
</organism>
<keyword evidence="2" id="KW-0456">Lyase</keyword>
<proteinExistence type="inferred from homology"/>
<evidence type="ECO:0000256" key="2">
    <source>
        <dbReference type="ARBA" id="ARBA00023239"/>
    </source>
</evidence>
<sequence length="261" mass="28625">MQSFQYIRLENNSGLATIVLDRPETLNAINDAVLNELDQAFTMLERDDQARVVMITGGGDKAFVAGGDIAAMRQMSVLEGEKFVYRGQEVLKKIEDSRKVVIAALNGYTLGGGMELALACDIRIASEKAKLGLPEVCIGLYPGWGGTQRLVRLVGKGITKELVFTGERLSAEEAKELGLVNKVVKHEELLPYCRTLADKIIANSPIAVMQAKKAINQGSEISLDQALVLEAEAWLVNFSTEDRVEGLTSFLEKRKPHYKGK</sequence>
<name>A0A7X2Z7I6_9BACL</name>
<gene>
    <name evidence="4" type="ORF">GNP93_03780</name>
</gene>
<dbReference type="GO" id="GO:0016836">
    <property type="term" value="F:hydro-lyase activity"/>
    <property type="evidence" value="ECO:0007669"/>
    <property type="project" value="UniProtKB-ARBA"/>
</dbReference>
<dbReference type="InterPro" id="IPR018376">
    <property type="entry name" value="Enoyl-CoA_hyd/isom_CS"/>
</dbReference>
<evidence type="ECO:0000256" key="1">
    <source>
        <dbReference type="ARBA" id="ARBA00005254"/>
    </source>
</evidence>
<dbReference type="Gene3D" id="1.10.12.10">
    <property type="entry name" value="Lyase 2-enoyl-coa Hydratase, Chain A, domain 2"/>
    <property type="match status" value="1"/>
</dbReference>
<keyword evidence="5" id="KW-1185">Reference proteome</keyword>
<dbReference type="Gene3D" id="3.90.226.10">
    <property type="entry name" value="2-enoyl-CoA Hydratase, Chain A, domain 1"/>
    <property type="match status" value="1"/>
</dbReference>
<dbReference type="PANTHER" id="PTHR11941:SF54">
    <property type="entry name" value="ENOYL-COA HYDRATASE, MITOCHONDRIAL"/>
    <property type="match status" value="1"/>
</dbReference>
<dbReference type="InterPro" id="IPR001753">
    <property type="entry name" value="Enoyl-CoA_hydra/iso"/>
</dbReference>
<dbReference type="SUPFAM" id="SSF52096">
    <property type="entry name" value="ClpP/crotonase"/>
    <property type="match status" value="1"/>
</dbReference>
<dbReference type="FunFam" id="3.90.226.10:FF:000009">
    <property type="entry name" value="Carnitinyl-CoA dehydratase"/>
    <property type="match status" value="1"/>
</dbReference>